<evidence type="ECO:0000256" key="6">
    <source>
        <dbReference type="ARBA" id="ARBA00022840"/>
    </source>
</evidence>
<dbReference type="OrthoDB" id="196131at2759"/>
<keyword evidence="8" id="KW-0539">Nucleus</keyword>
<evidence type="ECO:0000256" key="9">
    <source>
        <dbReference type="ARBA" id="ARBA00038511"/>
    </source>
</evidence>
<dbReference type="Pfam" id="PF00271">
    <property type="entry name" value="Helicase_C"/>
    <property type="match status" value="1"/>
</dbReference>
<feature type="domain" description="Helicase ATP-binding" evidence="11">
    <location>
        <begin position="153"/>
        <end position="331"/>
    </location>
</feature>
<dbReference type="GO" id="GO:0003676">
    <property type="term" value="F:nucleic acid binding"/>
    <property type="evidence" value="ECO:0007669"/>
    <property type="project" value="InterPro"/>
</dbReference>
<gene>
    <name evidence="13" type="ORF">PSACC_00948</name>
</gene>
<evidence type="ECO:0000259" key="12">
    <source>
        <dbReference type="PROSITE" id="PS51194"/>
    </source>
</evidence>
<keyword evidence="4 10" id="KW-0378">Hydrolase</keyword>
<dbReference type="PROSITE" id="PS00039">
    <property type="entry name" value="DEAD_ATP_HELICASE"/>
    <property type="match status" value="1"/>
</dbReference>
<dbReference type="Gene3D" id="3.40.50.300">
    <property type="entry name" value="P-loop containing nucleotide triphosphate hydrolases"/>
    <property type="match status" value="2"/>
</dbReference>
<dbReference type="Pfam" id="PF23469">
    <property type="entry name" value="KH_12"/>
    <property type="match status" value="1"/>
</dbReference>
<comment type="caution">
    <text evidence="13">The sequence shown here is derived from an EMBL/GenBank/DDBJ whole genome shotgun (WGS) entry which is preliminary data.</text>
</comment>
<evidence type="ECO:0000256" key="7">
    <source>
        <dbReference type="ARBA" id="ARBA00023187"/>
    </source>
</evidence>
<dbReference type="PROSITE" id="PS51194">
    <property type="entry name" value="HELICASE_CTER"/>
    <property type="match status" value="1"/>
</dbReference>
<dbReference type="InterPro" id="IPR001650">
    <property type="entry name" value="Helicase_C-like"/>
</dbReference>
<dbReference type="Proteomes" id="UP000240830">
    <property type="component" value="Unassembled WGS sequence"/>
</dbReference>
<organism evidence="13 14">
    <name type="scientific">Paramicrosporidium saccamoebae</name>
    <dbReference type="NCBI Taxonomy" id="1246581"/>
    <lineage>
        <taxon>Eukaryota</taxon>
        <taxon>Fungi</taxon>
        <taxon>Fungi incertae sedis</taxon>
        <taxon>Cryptomycota</taxon>
        <taxon>Cryptomycota incertae sedis</taxon>
        <taxon>Paramicrosporidium</taxon>
    </lineage>
</organism>
<dbReference type="Pfam" id="PF00270">
    <property type="entry name" value="DEAD"/>
    <property type="match status" value="1"/>
</dbReference>
<comment type="subcellular location">
    <subcellularLocation>
        <location evidence="1">Nucleus</location>
    </subcellularLocation>
</comment>
<dbReference type="PROSITE" id="PS51192">
    <property type="entry name" value="HELICASE_ATP_BIND_1"/>
    <property type="match status" value="1"/>
</dbReference>
<protein>
    <recommendedName>
        <fullName evidence="2">RNA helicase</fullName>
        <ecNumber evidence="2">3.6.4.13</ecNumber>
    </recommendedName>
</protein>
<dbReference type="SMART" id="SM00490">
    <property type="entry name" value="HELICc"/>
    <property type="match status" value="1"/>
</dbReference>
<evidence type="ECO:0000256" key="10">
    <source>
        <dbReference type="RuleBase" id="RU000492"/>
    </source>
</evidence>
<dbReference type="GO" id="GO:0003724">
    <property type="term" value="F:RNA helicase activity"/>
    <property type="evidence" value="ECO:0007669"/>
    <property type="project" value="UniProtKB-EC"/>
</dbReference>
<dbReference type="STRING" id="1246581.A0A2H9TNG1"/>
<reference evidence="13 14" key="1">
    <citation type="submission" date="2016-10" db="EMBL/GenBank/DDBJ databases">
        <title>The genome of Paramicrosporidium saccamoebae is the missing link in understanding Cryptomycota and Microsporidia evolution.</title>
        <authorList>
            <person name="Quandt C.A."/>
            <person name="Beaudet D."/>
            <person name="Corsaro D."/>
            <person name="Michel R."/>
            <person name="Corradi N."/>
            <person name="James T."/>
        </authorList>
    </citation>
    <scope>NUCLEOTIDE SEQUENCE [LARGE SCALE GENOMIC DNA]</scope>
    <source>
        <strain evidence="13 14">KSL3</strain>
    </source>
</reference>
<evidence type="ECO:0000256" key="4">
    <source>
        <dbReference type="ARBA" id="ARBA00022801"/>
    </source>
</evidence>
<keyword evidence="5 10" id="KW-0347">Helicase</keyword>
<keyword evidence="3 10" id="KW-0547">Nucleotide-binding</keyword>
<proteinExistence type="inferred from homology"/>
<name>A0A2H9TNG1_9FUNG</name>
<evidence type="ECO:0000256" key="2">
    <source>
        <dbReference type="ARBA" id="ARBA00012552"/>
    </source>
</evidence>
<dbReference type="InterPro" id="IPR027417">
    <property type="entry name" value="P-loop_NTPase"/>
</dbReference>
<dbReference type="InterPro" id="IPR011545">
    <property type="entry name" value="DEAD/DEAH_box_helicase_dom"/>
</dbReference>
<evidence type="ECO:0000313" key="14">
    <source>
        <dbReference type="Proteomes" id="UP000240830"/>
    </source>
</evidence>
<dbReference type="EC" id="3.6.4.13" evidence="2"/>
<comment type="similarity">
    <text evidence="9">Belongs to the DEAD box helicase family. DDX46/PRP5 subfamily.</text>
</comment>
<dbReference type="SMART" id="SM00487">
    <property type="entry name" value="DEXDc"/>
    <property type="match status" value="1"/>
</dbReference>
<dbReference type="EMBL" id="MTSL01000072">
    <property type="protein sequence ID" value="PJF19262.1"/>
    <property type="molecule type" value="Genomic_DNA"/>
</dbReference>
<dbReference type="GO" id="GO:0016787">
    <property type="term" value="F:hydrolase activity"/>
    <property type="evidence" value="ECO:0007669"/>
    <property type="project" value="UniProtKB-KW"/>
</dbReference>
<dbReference type="InterPro" id="IPR014001">
    <property type="entry name" value="Helicase_ATP-bd"/>
</dbReference>
<dbReference type="FunFam" id="3.40.50.300:FF:000079">
    <property type="entry name" value="probable ATP-dependent RNA helicase DDX17"/>
    <property type="match status" value="1"/>
</dbReference>
<dbReference type="GO" id="GO:0005524">
    <property type="term" value="F:ATP binding"/>
    <property type="evidence" value="ECO:0007669"/>
    <property type="project" value="UniProtKB-KW"/>
</dbReference>
<feature type="domain" description="Helicase C-terminal" evidence="12">
    <location>
        <begin position="342"/>
        <end position="505"/>
    </location>
</feature>
<evidence type="ECO:0000256" key="8">
    <source>
        <dbReference type="ARBA" id="ARBA00023242"/>
    </source>
</evidence>
<keyword evidence="7" id="KW-0507">mRNA processing</keyword>
<dbReference type="GO" id="GO:0008380">
    <property type="term" value="P:RNA splicing"/>
    <property type="evidence" value="ECO:0007669"/>
    <property type="project" value="UniProtKB-KW"/>
</dbReference>
<dbReference type="PANTHER" id="PTHR47958">
    <property type="entry name" value="ATP-DEPENDENT RNA HELICASE DBP3"/>
    <property type="match status" value="1"/>
</dbReference>
<dbReference type="CDD" id="cd18787">
    <property type="entry name" value="SF2_C_DEAD"/>
    <property type="match status" value="1"/>
</dbReference>
<dbReference type="GO" id="GO:0005634">
    <property type="term" value="C:nucleus"/>
    <property type="evidence" value="ECO:0007669"/>
    <property type="project" value="UniProtKB-SubCell"/>
</dbReference>
<evidence type="ECO:0000256" key="1">
    <source>
        <dbReference type="ARBA" id="ARBA00004123"/>
    </source>
</evidence>
<accession>A0A2H9TNG1</accession>
<sequence length="754" mass="83350">MADEVDPLDAYMAGIDQEVALLGTAGKNTNDLPIVSRDEEEVSESEDDVQVDSEMLKNLSVEEMLAYIQTVNSHAFRLAQKKAKKKDINQVDHEGVKYQPFRKDFYVESAEEMDPLWTEPASVRKWPFAHSFRLDIIKKCGYEKPTPIQAQAIPAIMSGRDVIGIARTGSGKTIAFLLPMIRHVLDQSALSMNDGPIGLIMTPTRELAMQTYSECRKFTNALGLRVVCAYGGAPIKDQIADLKRGAEIIICTPGRFIDLLLANSGRVTNLKRITYLVLDEADRMFDMGFGPQVLKIVANIRPDKQAVLFSATFPQTMEALARKILVKPLEIVVGLRSTVSSDIEQLVEVVDEESKFLKLLDVLGRWYETKSNRILIFVDRQDATDSLLKDLIRRGYHCNSLHGGKDQADRDCAISDFKSGIIPILIATSVAARGLDVKDLKLVINYECPNHMEDYVHRVGRTGRAGNKGTAITFISPDQERYAPEIVKALKASNAHVPSTLQRLVDGFLEKLKAGQVQTVGSGFGGKGLERIDEEHERMKKTQKMLMGGDQELSSDEEEEVLAAATGVDRKKARTEGTSAKIVNRNVGAGLTPELMAALRQINEKVTQVGGDEEEKLDPLATLNARYKSSTSLSGEVMAIYDRPATAGGAPVPKSYFAEFDVNDYPQAARYKVTHKDTLSVIMDFAGAILSVKGEFMPQGKLLKDGQRRLYIRIDAEAEVAVEKALKEIRRNLFEAMTESAQGGTLDAIRYGLT</sequence>
<dbReference type="InterPro" id="IPR056149">
    <property type="entry name" value="PRP5/DDX46/KHDC4_KH"/>
</dbReference>
<dbReference type="InterPro" id="IPR000629">
    <property type="entry name" value="RNA-helicase_DEAD-box_CS"/>
</dbReference>
<keyword evidence="14" id="KW-1185">Reference proteome</keyword>
<evidence type="ECO:0000259" key="11">
    <source>
        <dbReference type="PROSITE" id="PS51192"/>
    </source>
</evidence>
<evidence type="ECO:0000256" key="3">
    <source>
        <dbReference type="ARBA" id="ARBA00022741"/>
    </source>
</evidence>
<dbReference type="AlphaFoldDB" id="A0A2H9TNG1"/>
<keyword evidence="6 10" id="KW-0067">ATP-binding</keyword>
<dbReference type="CDD" id="cd17953">
    <property type="entry name" value="DEADc_DDX46"/>
    <property type="match status" value="1"/>
</dbReference>
<evidence type="ECO:0000256" key="5">
    <source>
        <dbReference type="ARBA" id="ARBA00022806"/>
    </source>
</evidence>
<evidence type="ECO:0000313" key="13">
    <source>
        <dbReference type="EMBL" id="PJF19262.1"/>
    </source>
</evidence>
<dbReference type="SUPFAM" id="SSF52540">
    <property type="entry name" value="P-loop containing nucleoside triphosphate hydrolases"/>
    <property type="match status" value="1"/>
</dbReference>
<keyword evidence="7" id="KW-0508">mRNA splicing</keyword>